<dbReference type="GO" id="GO:0016747">
    <property type="term" value="F:acyltransferase activity, transferring groups other than amino-acyl groups"/>
    <property type="evidence" value="ECO:0007669"/>
    <property type="project" value="InterPro"/>
</dbReference>
<gene>
    <name evidence="2" type="ORF">SAMN04489717_3280</name>
</gene>
<protein>
    <submittedName>
        <fullName evidence="2">Acetyltransferase (GNAT) domain-containing protein</fullName>
    </submittedName>
</protein>
<dbReference type="SUPFAM" id="SSF55729">
    <property type="entry name" value="Acyl-CoA N-acyltransferases (Nat)"/>
    <property type="match status" value="1"/>
</dbReference>
<dbReference type="RefSeq" id="WP_157728576.1">
    <property type="nucleotide sequence ID" value="NZ_LT629732.1"/>
</dbReference>
<proteinExistence type="predicted"/>
<evidence type="ECO:0000313" key="2">
    <source>
        <dbReference type="EMBL" id="SDS61976.1"/>
    </source>
</evidence>
<dbReference type="InterPro" id="IPR027365">
    <property type="entry name" value="GNAT_acetyltra_YdfB-like"/>
</dbReference>
<accession>A0A1H1TPV9</accession>
<dbReference type="STRING" id="117157.SAMN04489717_3280"/>
<organism evidence="2 3">
    <name type="scientific">Actinopolymorpha singaporensis</name>
    <dbReference type="NCBI Taxonomy" id="117157"/>
    <lineage>
        <taxon>Bacteria</taxon>
        <taxon>Bacillati</taxon>
        <taxon>Actinomycetota</taxon>
        <taxon>Actinomycetes</taxon>
        <taxon>Propionibacteriales</taxon>
        <taxon>Actinopolymorphaceae</taxon>
        <taxon>Actinopolymorpha</taxon>
    </lineage>
</organism>
<keyword evidence="2" id="KW-0808">Transferase</keyword>
<reference evidence="2 3" key="1">
    <citation type="submission" date="2016-10" db="EMBL/GenBank/DDBJ databases">
        <authorList>
            <person name="de Groot N.N."/>
        </authorList>
    </citation>
    <scope>NUCLEOTIDE SEQUENCE [LARGE SCALE GENOMIC DNA]</scope>
    <source>
        <strain evidence="2 3">DSM 22024</strain>
    </source>
</reference>
<dbReference type="EMBL" id="LT629732">
    <property type="protein sequence ID" value="SDS61976.1"/>
    <property type="molecule type" value="Genomic_DNA"/>
</dbReference>
<dbReference type="Pfam" id="PF12746">
    <property type="entry name" value="GNAT_acetyltran"/>
    <property type="match status" value="1"/>
</dbReference>
<name>A0A1H1TPV9_9ACTN</name>
<sequence>MLRRLPRQAYAAVGPLLAGIDHQLSLVAVLAGAMPGQVFADDSVRPSAVFVHSPEGNFVGGDPTNSRVVAGLHEHLAATFLPGRDEDLALSCAHDDGWAQAAQMLAPELTHVAVLRRHYLLGTDQPTPRPNPIPGYRIVPIDAAFLRQQNVPGHLRRWMEGNWGSKDRFLSHAFGAVALHGDAVASWSLADCVVGNRAEIGIHTAPEHRRRGLASQVAGAAVTLAFDQGVTEVGWHCNDDNLGSYRTAESVGFTLQRLYHLFAFRPR</sequence>
<dbReference type="Proteomes" id="UP000198983">
    <property type="component" value="Chromosome I"/>
</dbReference>
<dbReference type="Gene3D" id="3.40.630.30">
    <property type="match status" value="1"/>
</dbReference>
<dbReference type="CDD" id="cd04301">
    <property type="entry name" value="NAT_SF"/>
    <property type="match status" value="1"/>
</dbReference>
<dbReference type="PROSITE" id="PS51186">
    <property type="entry name" value="GNAT"/>
    <property type="match status" value="1"/>
</dbReference>
<evidence type="ECO:0000259" key="1">
    <source>
        <dbReference type="PROSITE" id="PS51186"/>
    </source>
</evidence>
<feature type="domain" description="N-acetyltransferase" evidence="1">
    <location>
        <begin position="136"/>
        <end position="267"/>
    </location>
</feature>
<dbReference type="InterPro" id="IPR016181">
    <property type="entry name" value="Acyl_CoA_acyltransferase"/>
</dbReference>
<evidence type="ECO:0000313" key="3">
    <source>
        <dbReference type="Proteomes" id="UP000198983"/>
    </source>
</evidence>
<keyword evidence="3" id="KW-1185">Reference proteome</keyword>
<dbReference type="InterPro" id="IPR000182">
    <property type="entry name" value="GNAT_dom"/>
</dbReference>
<dbReference type="OrthoDB" id="3533156at2"/>
<dbReference type="AlphaFoldDB" id="A0A1H1TPV9"/>